<name>A0A0L0NS85_CANAR</name>
<comment type="caution">
    <text evidence="2">The sequence shown here is derived from an EMBL/GenBank/DDBJ whole genome shotgun (WGS) entry which is preliminary data.</text>
</comment>
<dbReference type="AlphaFoldDB" id="A0A0L0NS85"/>
<accession>A0A0L0NS85</accession>
<dbReference type="EMBL" id="LGST01000054">
    <property type="protein sequence ID" value="KND96520.1"/>
    <property type="molecule type" value="Genomic_DNA"/>
</dbReference>
<keyword evidence="1" id="KW-0812">Transmembrane</keyword>
<keyword evidence="1" id="KW-1133">Transmembrane helix</keyword>
<reference evidence="3" key="1">
    <citation type="journal article" date="2015" name="BMC Genomics">
        <title>Draft genome of a commonly misdiagnosed multidrug resistant pathogen Candida auris.</title>
        <authorList>
            <person name="Chatterjee S."/>
            <person name="Alampalli S.V."/>
            <person name="Nageshan R.K."/>
            <person name="Chettiar S.T."/>
            <person name="Joshi S."/>
            <person name="Tatu U.S."/>
        </authorList>
    </citation>
    <scope>NUCLEOTIDE SEQUENCE [LARGE SCALE GENOMIC DNA]</scope>
    <source>
        <strain evidence="3">6684</strain>
    </source>
</reference>
<dbReference type="Proteomes" id="UP000037122">
    <property type="component" value="Unassembled WGS sequence"/>
</dbReference>
<evidence type="ECO:0000256" key="1">
    <source>
        <dbReference type="SAM" id="Phobius"/>
    </source>
</evidence>
<proteinExistence type="predicted"/>
<dbReference type="VEuPathDB" id="FungiDB:QG37_07134"/>
<sequence length="59" mass="6840">MEGEAHVIWAIECGRALEVCFIVVFSIATTQRCNRRKKKLGKMESDEVRCFLVRCFLAF</sequence>
<evidence type="ECO:0000313" key="3">
    <source>
        <dbReference type="Proteomes" id="UP000037122"/>
    </source>
</evidence>
<protein>
    <submittedName>
        <fullName evidence="2">Uncharacterized protein</fullName>
    </submittedName>
</protein>
<keyword evidence="1" id="KW-0472">Membrane</keyword>
<feature type="transmembrane region" description="Helical" evidence="1">
    <location>
        <begin position="6"/>
        <end position="29"/>
    </location>
</feature>
<gene>
    <name evidence="2" type="ORF">QG37_07134</name>
</gene>
<organism evidence="2 3">
    <name type="scientific">Candidozyma auris</name>
    <name type="common">Yeast</name>
    <name type="synonym">Candida auris</name>
    <dbReference type="NCBI Taxonomy" id="498019"/>
    <lineage>
        <taxon>Eukaryota</taxon>
        <taxon>Fungi</taxon>
        <taxon>Dikarya</taxon>
        <taxon>Ascomycota</taxon>
        <taxon>Saccharomycotina</taxon>
        <taxon>Pichiomycetes</taxon>
        <taxon>Metschnikowiaceae</taxon>
        <taxon>Candidozyma</taxon>
    </lineage>
</organism>
<evidence type="ECO:0000313" key="2">
    <source>
        <dbReference type="EMBL" id="KND96520.1"/>
    </source>
</evidence>